<keyword evidence="13 15" id="KW-0407">Ion channel</keyword>
<dbReference type="FunFam" id="3.40.50.2300:FF:000169">
    <property type="entry name" value="Glutamate receptor"/>
    <property type="match status" value="1"/>
</dbReference>
<comment type="function">
    <text evidence="15">Glutamate-gated receptor that probably acts as non-selective cation channel.</text>
</comment>
<dbReference type="SUPFAM" id="SSF53850">
    <property type="entry name" value="Periplasmic binding protein-like II"/>
    <property type="match status" value="1"/>
</dbReference>
<feature type="signal peptide" evidence="18">
    <location>
        <begin position="1"/>
        <end position="29"/>
    </location>
</feature>
<keyword evidence="5 17" id="KW-0812">Transmembrane</keyword>
<comment type="subcellular location">
    <subcellularLocation>
        <location evidence="1">Membrane</location>
        <topology evidence="1">Multi-pass membrane protein</topology>
    </subcellularLocation>
</comment>
<feature type="transmembrane region" description="Helical" evidence="17">
    <location>
        <begin position="649"/>
        <end position="669"/>
    </location>
</feature>
<dbReference type="InterPro" id="IPR017103">
    <property type="entry name" value="Iontropic_Glu_rcpt_pln"/>
</dbReference>
<dbReference type="Gene3D" id="3.40.190.10">
    <property type="entry name" value="Periplasmic binding protein-like II"/>
    <property type="match status" value="1"/>
</dbReference>
<feature type="chain" id="PRO_5043416807" description="Glutamate receptor" evidence="18">
    <location>
        <begin position="30"/>
        <end position="961"/>
    </location>
</feature>
<dbReference type="FunFam" id="1.10.287.70:FF:000037">
    <property type="entry name" value="Glutamate receptor"/>
    <property type="match status" value="1"/>
</dbReference>
<comment type="caution">
    <text evidence="20">The sequence shown here is derived from an EMBL/GenBank/DDBJ whole genome shotgun (WGS) entry which is preliminary data.</text>
</comment>
<evidence type="ECO:0000256" key="2">
    <source>
        <dbReference type="ARBA" id="ARBA00008685"/>
    </source>
</evidence>
<dbReference type="PANTHER" id="PTHR34836">
    <property type="entry name" value="OS06G0188250 PROTEIN"/>
    <property type="match status" value="1"/>
</dbReference>
<dbReference type="InterPro" id="IPR044440">
    <property type="entry name" value="GABAb_receptor_plant_PBP1"/>
</dbReference>
<dbReference type="CDD" id="cd19990">
    <property type="entry name" value="PBP1_GABAb_receptor_plant"/>
    <property type="match status" value="1"/>
</dbReference>
<evidence type="ECO:0000256" key="8">
    <source>
        <dbReference type="ARBA" id="ARBA00023065"/>
    </source>
</evidence>
<keyword evidence="11" id="KW-0325">Glycoprotein</keyword>
<feature type="transmembrane region" description="Helical" evidence="17">
    <location>
        <begin position="836"/>
        <end position="860"/>
    </location>
</feature>
<evidence type="ECO:0000256" key="9">
    <source>
        <dbReference type="ARBA" id="ARBA00023136"/>
    </source>
</evidence>
<name>A0AAV5HQJ8_9ROSI</name>
<evidence type="ECO:0000256" key="7">
    <source>
        <dbReference type="ARBA" id="ARBA00022989"/>
    </source>
</evidence>
<feature type="compositionally biased region" description="Low complexity" evidence="16">
    <location>
        <begin position="922"/>
        <end position="938"/>
    </location>
</feature>
<evidence type="ECO:0000256" key="16">
    <source>
        <dbReference type="SAM" id="MobiDB-lite"/>
    </source>
</evidence>
<comment type="similarity">
    <text evidence="2 15">Belongs to the glutamate-gated ion channel (TC 1.A.10.1) family.</text>
</comment>
<dbReference type="Pfam" id="PF01094">
    <property type="entry name" value="ANF_receptor"/>
    <property type="match status" value="1"/>
</dbReference>
<dbReference type="InterPro" id="IPR015683">
    <property type="entry name" value="Ionotropic_Glu_rcpt"/>
</dbReference>
<dbReference type="FunFam" id="3.40.190.10:FF:000103">
    <property type="entry name" value="Glutamate receptor"/>
    <property type="match status" value="1"/>
</dbReference>
<feature type="transmembrane region" description="Helical" evidence="17">
    <location>
        <begin position="596"/>
        <end position="614"/>
    </location>
</feature>
<keyword evidence="12 15" id="KW-1071">Ligand-gated ion channel</keyword>
<keyword evidence="21" id="KW-1185">Reference proteome</keyword>
<evidence type="ECO:0000256" key="13">
    <source>
        <dbReference type="ARBA" id="ARBA00023303"/>
    </source>
</evidence>
<keyword evidence="8 15" id="KW-0406">Ion transport</keyword>
<comment type="function">
    <text evidence="14">Glutamate-gated receptor that probably acts as a non-selective cation channel. May be involved in light-signal transduction and calcium homeostasis via the regulation of calcium influx into cells.</text>
</comment>
<evidence type="ECO:0000256" key="5">
    <source>
        <dbReference type="ARBA" id="ARBA00022692"/>
    </source>
</evidence>
<comment type="subunit">
    <text evidence="3">May form heteromers.</text>
</comment>
<evidence type="ECO:0000256" key="15">
    <source>
        <dbReference type="PIRNR" id="PIRNR037090"/>
    </source>
</evidence>
<dbReference type="CDD" id="cd13686">
    <property type="entry name" value="GluR_Plant"/>
    <property type="match status" value="1"/>
</dbReference>
<dbReference type="PIRSF" id="PIRSF037090">
    <property type="entry name" value="Iontro_Glu-like_rcpt_pln"/>
    <property type="match status" value="1"/>
</dbReference>
<dbReference type="InterPro" id="IPR019594">
    <property type="entry name" value="Glu/Gly-bd"/>
</dbReference>
<dbReference type="Gene3D" id="3.40.50.2300">
    <property type="match status" value="3"/>
</dbReference>
<evidence type="ECO:0000256" key="4">
    <source>
        <dbReference type="ARBA" id="ARBA00022448"/>
    </source>
</evidence>
<keyword evidence="4 15" id="KW-0813">Transport</keyword>
<evidence type="ECO:0000256" key="1">
    <source>
        <dbReference type="ARBA" id="ARBA00004141"/>
    </source>
</evidence>
<evidence type="ECO:0000259" key="19">
    <source>
        <dbReference type="SMART" id="SM00079"/>
    </source>
</evidence>
<evidence type="ECO:0000256" key="17">
    <source>
        <dbReference type="SAM" id="Phobius"/>
    </source>
</evidence>
<feature type="transmembrane region" description="Helical" evidence="17">
    <location>
        <begin position="626"/>
        <end position="643"/>
    </location>
</feature>
<dbReference type="FunFam" id="3.40.50.2300:FF:000310">
    <property type="entry name" value="Glutamate receptor"/>
    <property type="match status" value="1"/>
</dbReference>
<evidence type="ECO:0000256" key="12">
    <source>
        <dbReference type="ARBA" id="ARBA00023286"/>
    </source>
</evidence>
<accession>A0AAV5HQJ8</accession>
<evidence type="ECO:0000256" key="18">
    <source>
        <dbReference type="SAM" id="SignalP"/>
    </source>
</evidence>
<feature type="region of interest" description="Disordered" evidence="16">
    <location>
        <begin position="919"/>
        <end position="961"/>
    </location>
</feature>
<keyword evidence="6 18" id="KW-0732">Signal</keyword>
<dbReference type="Pfam" id="PF00060">
    <property type="entry name" value="Lig_chan"/>
    <property type="match status" value="1"/>
</dbReference>
<organism evidence="20 21">
    <name type="scientific">Rubroshorea leprosula</name>
    <dbReference type="NCBI Taxonomy" id="152421"/>
    <lineage>
        <taxon>Eukaryota</taxon>
        <taxon>Viridiplantae</taxon>
        <taxon>Streptophyta</taxon>
        <taxon>Embryophyta</taxon>
        <taxon>Tracheophyta</taxon>
        <taxon>Spermatophyta</taxon>
        <taxon>Magnoliopsida</taxon>
        <taxon>eudicotyledons</taxon>
        <taxon>Gunneridae</taxon>
        <taxon>Pentapetalae</taxon>
        <taxon>rosids</taxon>
        <taxon>malvids</taxon>
        <taxon>Malvales</taxon>
        <taxon>Dipterocarpaceae</taxon>
        <taxon>Rubroshorea</taxon>
    </lineage>
</organism>
<evidence type="ECO:0000313" key="21">
    <source>
        <dbReference type="Proteomes" id="UP001054252"/>
    </source>
</evidence>
<gene>
    <name evidence="20" type="ORF">SLEP1_g1855</name>
</gene>
<evidence type="ECO:0000256" key="3">
    <source>
        <dbReference type="ARBA" id="ARBA00011095"/>
    </source>
</evidence>
<keyword evidence="9 15" id="KW-0472">Membrane</keyword>
<feature type="domain" description="Ionotropic glutamate receptor C-terminal" evidence="19">
    <location>
        <begin position="465"/>
        <end position="815"/>
    </location>
</feature>
<dbReference type="InterPro" id="IPR001320">
    <property type="entry name" value="Iontro_rcpt_C"/>
</dbReference>
<evidence type="ECO:0000256" key="14">
    <source>
        <dbReference type="ARBA" id="ARBA00049638"/>
    </source>
</evidence>
<dbReference type="GO" id="GO:0015276">
    <property type="term" value="F:ligand-gated monoatomic ion channel activity"/>
    <property type="evidence" value="ECO:0007669"/>
    <property type="project" value="InterPro"/>
</dbReference>
<keyword evidence="10 15" id="KW-0675">Receptor</keyword>
<dbReference type="Gene3D" id="1.10.287.70">
    <property type="match status" value="1"/>
</dbReference>
<sequence length="961" mass="106836">MKIIPKKHLFHFSCLLVFCRLLLAEAALAQNTTATATIPVNVGVVLDMDMWVGKLGLTCINMALQDFYSYHSNYTTRLVLNIRDSKGDVVGAAAAGLDLIKNKQVQAIIGTENSAQANFVIDLGNKAQVPIISFSATSPSLTSIRSPYFFRATQNASSQVKAISAVIDAFGWREVVLIYVDNEFGEGVIPYLTDALEEVNTRVPYRSVISQKATDEEIEEELNKLMTMQTRVFIVHMTPELGSHVFDKANERGMMGEGYVWIITTGMTNVWSLVNRLDMDSMQGVLGVRTYIPKSKALDSFQLRWKRKFLQDNPSYVNADLDIFGLWAYDATFALAMAVEKLGTTNFNFDVSNANARTDLESFGVSQNGPKLIQLLSSTRFRGLSGEFGFINGQLDSSVFQIINVNGNGERGVGFWTPKYGVVKKLDFRNVTGYSTSKSNLGTIIWPGDSQVDPKGLGIPMYRKRLKIAVPPKNGFREFVSVPAGTIPNSTVTPTGYCIDVFNAVMKAMPYKVSYDFYAFEKPDCEMAGDYNDLIDQVFYGNYDAVVGDVSIVANRSSYVDFTLPFTESGVVMVVPIRTDLNKNAWVFLKPLTLDLWVTSGCFFVFIGFVIWVLEHRVNENFRGPLLYHIGTSYWFSFATITFSQRERLVSNLARFVVVIWCFVVLILVQSYTASLASLLTVQQLQPTVTDVNELLRKKENVGYHDGSFVQGIIQRLGFDLSKMKNFNSTDDLNELFTKGSANNGIAAAFDEIPYMKLFLAKYGNYTIVKSISKIDGFGFVFPKGSPLVADVSTAVLTVIEGDRMMQIEEAWSIKQTNCSDSRTSVSSRSLGLGSFWGLFLMVGVAAILALIIFVSEFLYEHKDVLRNTEISVWDRILEMLKIFDDRDPNAHTFKETEIREGGHYDGVRIRGAKVPVEEPAEVPAEVPVEAAAEAPAEAPDDINGTASPETEIHHANTNNS</sequence>
<dbReference type="InterPro" id="IPR001828">
    <property type="entry name" value="ANF_lig-bd_rcpt"/>
</dbReference>
<dbReference type="EMBL" id="BPVZ01000002">
    <property type="protein sequence ID" value="GKU87459.1"/>
    <property type="molecule type" value="Genomic_DNA"/>
</dbReference>
<keyword evidence="7 17" id="KW-1133">Transmembrane helix</keyword>
<dbReference type="InterPro" id="IPR028082">
    <property type="entry name" value="Peripla_BP_I"/>
</dbReference>
<evidence type="ECO:0000256" key="10">
    <source>
        <dbReference type="ARBA" id="ARBA00023170"/>
    </source>
</evidence>
<dbReference type="Pfam" id="PF10613">
    <property type="entry name" value="Lig_chan-Glu_bd"/>
    <property type="match status" value="1"/>
</dbReference>
<dbReference type="SMART" id="SM00079">
    <property type="entry name" value="PBPe"/>
    <property type="match status" value="1"/>
</dbReference>
<dbReference type="AlphaFoldDB" id="A0AAV5HQJ8"/>
<evidence type="ECO:0000256" key="6">
    <source>
        <dbReference type="ARBA" id="ARBA00022729"/>
    </source>
</evidence>
<dbReference type="Proteomes" id="UP001054252">
    <property type="component" value="Unassembled WGS sequence"/>
</dbReference>
<protein>
    <recommendedName>
        <fullName evidence="15">Glutamate receptor</fullName>
    </recommendedName>
</protein>
<evidence type="ECO:0000256" key="11">
    <source>
        <dbReference type="ARBA" id="ARBA00023180"/>
    </source>
</evidence>
<dbReference type="GO" id="GO:0016020">
    <property type="term" value="C:membrane"/>
    <property type="evidence" value="ECO:0007669"/>
    <property type="project" value="UniProtKB-SubCell"/>
</dbReference>
<reference evidence="20 21" key="1">
    <citation type="journal article" date="2021" name="Commun. Biol.">
        <title>The genome of Shorea leprosula (Dipterocarpaceae) highlights the ecological relevance of drought in aseasonal tropical rainforests.</title>
        <authorList>
            <person name="Ng K.K.S."/>
            <person name="Kobayashi M.J."/>
            <person name="Fawcett J.A."/>
            <person name="Hatakeyama M."/>
            <person name="Paape T."/>
            <person name="Ng C.H."/>
            <person name="Ang C.C."/>
            <person name="Tnah L.H."/>
            <person name="Lee C.T."/>
            <person name="Nishiyama T."/>
            <person name="Sese J."/>
            <person name="O'Brien M.J."/>
            <person name="Copetti D."/>
            <person name="Mohd Noor M.I."/>
            <person name="Ong R.C."/>
            <person name="Putra M."/>
            <person name="Sireger I.Z."/>
            <person name="Indrioko S."/>
            <person name="Kosugi Y."/>
            <person name="Izuno A."/>
            <person name="Isagi Y."/>
            <person name="Lee S.L."/>
            <person name="Shimizu K.K."/>
        </authorList>
    </citation>
    <scope>NUCLEOTIDE SEQUENCE [LARGE SCALE GENOMIC DNA]</scope>
    <source>
        <strain evidence="20">214</strain>
    </source>
</reference>
<dbReference type="PANTHER" id="PTHR34836:SF1">
    <property type="entry name" value="OS09G0428600 PROTEIN"/>
    <property type="match status" value="1"/>
</dbReference>
<dbReference type="SUPFAM" id="SSF53822">
    <property type="entry name" value="Periplasmic binding protein-like I"/>
    <property type="match status" value="1"/>
</dbReference>
<evidence type="ECO:0000313" key="20">
    <source>
        <dbReference type="EMBL" id="GKU87459.1"/>
    </source>
</evidence>
<proteinExistence type="inferred from homology"/>